<dbReference type="OrthoDB" id="9781415at2"/>
<dbReference type="InterPro" id="IPR029033">
    <property type="entry name" value="His_PPase_superfam"/>
</dbReference>
<comment type="caution">
    <text evidence="2">The sequence shown here is derived from an EMBL/GenBank/DDBJ whole genome shotgun (WGS) entry which is preliminary data.</text>
</comment>
<proteinExistence type="predicted"/>
<dbReference type="Gene3D" id="3.40.50.1240">
    <property type="entry name" value="Phosphoglycerate mutase-like"/>
    <property type="match status" value="1"/>
</dbReference>
<evidence type="ECO:0000313" key="2">
    <source>
        <dbReference type="EMBL" id="OAQ19921.1"/>
    </source>
</evidence>
<evidence type="ECO:0000313" key="3">
    <source>
        <dbReference type="Proteomes" id="UP000078390"/>
    </source>
</evidence>
<dbReference type="PROSITE" id="PS00175">
    <property type="entry name" value="PG_MUTASE"/>
    <property type="match status" value="1"/>
</dbReference>
<dbReference type="STRING" id="999894.TDIS_1993"/>
<reference evidence="2 3" key="1">
    <citation type="submission" date="2016-04" db="EMBL/GenBank/DDBJ databases">
        <title>Genome analysis of Thermosulfurimonas dismutans, the first thermophilic sulfur-disproportionating bacterium of the phylum Thermodesulfobacteria.</title>
        <authorList>
            <person name="Mardanov A.V."/>
            <person name="Beletsky A.V."/>
            <person name="Kadnikov V.V."/>
            <person name="Slobodkin A.I."/>
            <person name="Ravin N.V."/>
        </authorList>
    </citation>
    <scope>NUCLEOTIDE SEQUENCE [LARGE SCALE GENOMIC DNA]</scope>
    <source>
        <strain evidence="2 3">S95</strain>
    </source>
</reference>
<dbReference type="PANTHER" id="PTHR48100">
    <property type="entry name" value="BROAD-SPECIFICITY PHOSPHATASE YOR283W-RELATED"/>
    <property type="match status" value="1"/>
</dbReference>
<dbReference type="Pfam" id="PF00300">
    <property type="entry name" value="His_Phos_1"/>
    <property type="match status" value="1"/>
</dbReference>
<protein>
    <submittedName>
        <fullName evidence="2">Phosphoglycerate mutase family</fullName>
    </submittedName>
</protein>
<dbReference type="SUPFAM" id="SSF53254">
    <property type="entry name" value="Phosphoglycerate mutase-like"/>
    <property type="match status" value="1"/>
</dbReference>
<dbReference type="AlphaFoldDB" id="A0A179D286"/>
<feature type="binding site" evidence="1">
    <location>
        <position position="59"/>
    </location>
    <ligand>
        <name>substrate</name>
    </ligand>
</feature>
<dbReference type="EMBL" id="LWLG01000020">
    <property type="protein sequence ID" value="OAQ19921.1"/>
    <property type="molecule type" value="Genomic_DNA"/>
</dbReference>
<feature type="binding site" evidence="1">
    <location>
        <begin position="9"/>
        <end position="16"/>
    </location>
    <ligand>
        <name>substrate</name>
    </ligand>
</feature>
<name>A0A179D286_9BACT</name>
<dbReference type="PIRSF" id="PIRSF000709">
    <property type="entry name" value="6PFK_2-Ptase"/>
    <property type="match status" value="1"/>
</dbReference>
<dbReference type="GO" id="GO:0016791">
    <property type="term" value="F:phosphatase activity"/>
    <property type="evidence" value="ECO:0007669"/>
    <property type="project" value="TreeGrafter"/>
</dbReference>
<dbReference type="InterPro" id="IPR013078">
    <property type="entry name" value="His_Pase_superF_clade-1"/>
</dbReference>
<accession>A0A179D286</accession>
<evidence type="ECO:0000256" key="1">
    <source>
        <dbReference type="PIRSR" id="PIRSR613078-2"/>
    </source>
</evidence>
<dbReference type="CDD" id="cd07067">
    <property type="entry name" value="HP_PGM_like"/>
    <property type="match status" value="1"/>
</dbReference>
<sequence length="214" mass="24749">METKVYILRHGQTFANVEGRFAGRTPEPLTEEGERQARRAGEYLKGEDLSRIYISPLHRTRRTAELMAEVLDSPEIVEEPGFFEISIPPWEGRFKYELRKDPDMQYEVWSKAPHRFYIPGCETLPEVYGRAVRAMEDLFHRESGRVVAVVTHMVVVRVLLVHYLELPLSAYREVPVPNALPILLRRQGLTVTIEVPFGDGNEAEKMREFLGRLK</sequence>
<dbReference type="InterPro" id="IPR050275">
    <property type="entry name" value="PGM_Phosphatase"/>
</dbReference>
<dbReference type="SMART" id="SM00855">
    <property type="entry name" value="PGAM"/>
    <property type="match status" value="1"/>
</dbReference>
<dbReference type="Proteomes" id="UP000078390">
    <property type="component" value="Unassembled WGS sequence"/>
</dbReference>
<keyword evidence="3" id="KW-1185">Reference proteome</keyword>
<dbReference type="RefSeq" id="WP_068671727.1">
    <property type="nucleotide sequence ID" value="NZ_LWLG01000020.1"/>
</dbReference>
<dbReference type="InterPro" id="IPR001345">
    <property type="entry name" value="PG/BPGM_mutase_AS"/>
</dbReference>
<gene>
    <name evidence="2" type="ORF">TDIS_1993</name>
</gene>
<organism evidence="2 3">
    <name type="scientific">Thermosulfurimonas dismutans</name>
    <dbReference type="NCBI Taxonomy" id="999894"/>
    <lineage>
        <taxon>Bacteria</taxon>
        <taxon>Pseudomonadati</taxon>
        <taxon>Thermodesulfobacteriota</taxon>
        <taxon>Thermodesulfobacteria</taxon>
        <taxon>Thermodesulfobacteriales</taxon>
        <taxon>Thermodesulfobacteriaceae</taxon>
        <taxon>Thermosulfurimonas</taxon>
    </lineage>
</organism>